<feature type="signal peptide" evidence="1">
    <location>
        <begin position="1"/>
        <end position="31"/>
    </location>
</feature>
<gene>
    <name evidence="2" type="ORF">JJB74_24070</name>
</gene>
<proteinExistence type="predicted"/>
<sequence>MTSLSHANLRRLLFAAVFAASCLMAAMPSWARSGGSAEALRAAYTDMQTQFANNQFGQPLVLESSEEPGRLQGDAYALMDYPIAKVEGALNTQQQWCEMLILHLNTKYCRAAQVGGAPGLTVYIGSKNPEPLERSYRVDFAWQVAAMKPEYFNIRLAADKGPLGTSDYRIAVEATSVPGNRTLLHLTYSYQYGTMGSLAMKTYLGTKGADKVGFTVLSNDNGKPVYIDGVRGVVERNTMRYYLAIDSYLKTVDTPEGQRQEKRLLSWFSATERHPRQLHEVDRDDYLQMKREEIRRQNSQ</sequence>
<dbReference type="AlphaFoldDB" id="A0A934W8L3"/>
<dbReference type="EMBL" id="JAEPBG010000014">
    <property type="protein sequence ID" value="MBK4737710.1"/>
    <property type="molecule type" value="Genomic_DNA"/>
</dbReference>
<evidence type="ECO:0000313" key="2">
    <source>
        <dbReference type="EMBL" id="MBK4737710.1"/>
    </source>
</evidence>
<evidence type="ECO:0000313" key="3">
    <source>
        <dbReference type="Proteomes" id="UP000622890"/>
    </source>
</evidence>
<reference evidence="2" key="1">
    <citation type="submission" date="2021-01" db="EMBL/GenBank/DDBJ databases">
        <title>Genome sequence of strain Noviherbaspirillum sp. DKR-6.</title>
        <authorList>
            <person name="Chaudhary D.K."/>
        </authorList>
    </citation>
    <scope>NUCLEOTIDE SEQUENCE</scope>
    <source>
        <strain evidence="2">DKR-6</strain>
    </source>
</reference>
<protein>
    <submittedName>
        <fullName evidence="2">Uncharacterized protein</fullName>
    </submittedName>
</protein>
<accession>A0A934W8L3</accession>
<dbReference type="Proteomes" id="UP000622890">
    <property type="component" value="Unassembled WGS sequence"/>
</dbReference>
<organism evidence="2 3">
    <name type="scientific">Noviherbaspirillum pedocola</name>
    <dbReference type="NCBI Taxonomy" id="2801341"/>
    <lineage>
        <taxon>Bacteria</taxon>
        <taxon>Pseudomonadati</taxon>
        <taxon>Pseudomonadota</taxon>
        <taxon>Betaproteobacteria</taxon>
        <taxon>Burkholderiales</taxon>
        <taxon>Oxalobacteraceae</taxon>
        <taxon>Noviherbaspirillum</taxon>
    </lineage>
</organism>
<dbReference type="RefSeq" id="WP_200596235.1">
    <property type="nucleotide sequence ID" value="NZ_JAEPBG010000014.1"/>
</dbReference>
<name>A0A934W8L3_9BURK</name>
<feature type="chain" id="PRO_5036828670" evidence="1">
    <location>
        <begin position="32"/>
        <end position="300"/>
    </location>
</feature>
<comment type="caution">
    <text evidence="2">The sequence shown here is derived from an EMBL/GenBank/DDBJ whole genome shotgun (WGS) entry which is preliminary data.</text>
</comment>
<keyword evidence="1" id="KW-0732">Signal</keyword>
<evidence type="ECO:0000256" key="1">
    <source>
        <dbReference type="SAM" id="SignalP"/>
    </source>
</evidence>
<keyword evidence="3" id="KW-1185">Reference proteome</keyword>